<evidence type="ECO:0000256" key="1">
    <source>
        <dbReference type="SAM" id="SignalP"/>
    </source>
</evidence>
<organism evidence="2">
    <name type="scientific">Sinohyriopsis cumingii</name>
    <name type="common">Triangle sail mussel</name>
    <name type="synonym">Hyriopsis cumingii</name>
    <dbReference type="NCBI Taxonomy" id="165450"/>
    <lineage>
        <taxon>Eukaryota</taxon>
        <taxon>Metazoa</taxon>
        <taxon>Spiralia</taxon>
        <taxon>Lophotrochozoa</taxon>
        <taxon>Mollusca</taxon>
        <taxon>Bivalvia</taxon>
        <taxon>Autobranchia</taxon>
        <taxon>Heteroconchia</taxon>
        <taxon>Palaeoheterodonta</taxon>
        <taxon>Unionida</taxon>
        <taxon>Unionoidea</taxon>
        <taxon>Unionidae</taxon>
        <taxon>Gonideinae</taxon>
        <taxon>Sinohyriopsis</taxon>
    </lineage>
</organism>
<feature type="signal peptide" evidence="1">
    <location>
        <begin position="1"/>
        <end position="17"/>
    </location>
</feature>
<evidence type="ECO:0000313" key="2">
    <source>
        <dbReference type="EMBL" id="AWM99734.1"/>
    </source>
</evidence>
<dbReference type="AlphaFoldDB" id="A0A2U8UAQ4"/>
<accession>A0A2U8UAQ4</accession>
<protein>
    <submittedName>
        <fullName evidence="2">Upsalin</fullName>
    </submittedName>
</protein>
<sequence length="119" mass="13188">MHILSVLIVCVPSFVLGGGGWYGNVCRYSSDGPACKTDLDCNDPEVHCYNPYGLTHGRCCVKLEYACPNGPGRYDDPKGFPPSVVRCLNPFPWFFCGWGHYCRTTWEGPTKILGVCCPF</sequence>
<keyword evidence="1" id="KW-0732">Signal</keyword>
<name>A0A2U8UAQ4_SINCU</name>
<proteinExistence type="evidence at transcript level"/>
<dbReference type="EMBL" id="MF496103">
    <property type="protein sequence ID" value="AWM99734.1"/>
    <property type="molecule type" value="mRNA"/>
</dbReference>
<reference evidence="2" key="1">
    <citation type="submission" date="2017-07" db="EMBL/GenBank/DDBJ databases">
        <title>Identification and molecular characterization of hc-upsalin, a novel matrix protein involved in nacreous-layer biomineralization in Hyriopsis cumingii.</title>
        <authorList>
            <person name="Li J."/>
            <person name="Liu X."/>
            <person name="Jin C."/>
            <person name="Pu J."/>
            <person name="Xia Z."/>
        </authorList>
    </citation>
    <scope>NUCLEOTIDE SEQUENCE</scope>
</reference>
<feature type="chain" id="PRO_5016053588" evidence="1">
    <location>
        <begin position="18"/>
        <end position="119"/>
    </location>
</feature>